<keyword evidence="1" id="KW-0175">Coiled coil</keyword>
<proteinExistence type="predicted"/>
<geneLocation type="plasmid" evidence="2 4">
    <name>pBIL</name>
</geneLocation>
<sequence length="283" mass="30696">MARPRIEWSDAQIRLIMSAMEKLDRDFPVDNGCFLDGVIDEVRTVTGRLYGATAYSRLLRDVAPQVGVNRRPSSVTIQKAIGRAQALAPTSVTQDVQDAAPVDVHALRRALEPVVRDAIAPLHALLATQLHSAESGALGDAAPETAGQPMRLQLAETSLADAHARLRQLETEIGRLRRELGKAEARAEIAEGHVAGMLEGVQRAITEAGSGADALAATAKRLEGTERFLKSQNDAVRQQAAAEADVLRVQNRQLREHIDHLILDNDQYRRALTSRSGSKGTSE</sequence>
<evidence type="ECO:0008006" key="6">
    <source>
        <dbReference type="Google" id="ProtNLM"/>
    </source>
</evidence>
<dbReference type="GeneID" id="66513247"/>
<dbReference type="KEGG" id="bfn:OI25_7998"/>
<reference evidence="2 4" key="1">
    <citation type="journal article" date="2015" name="Genome Announc.">
        <title>Complete genome sequences for 59 burkholderia isolates, both pathogenic and near neighbor.</title>
        <authorList>
            <person name="Johnson S.L."/>
            <person name="Bishop-Lilly K.A."/>
            <person name="Ladner J.T."/>
            <person name="Daligault H.E."/>
            <person name="Davenport K.W."/>
            <person name="Jaissle J."/>
            <person name="Frey K.G."/>
            <person name="Koroleva G.I."/>
            <person name="Bruce D.C."/>
            <person name="Coyne S.R."/>
            <person name="Broomall S.M."/>
            <person name="Li P.E."/>
            <person name="Teshima H."/>
            <person name="Gibbons H.S."/>
            <person name="Palacios G.F."/>
            <person name="Rosenzweig C.N."/>
            <person name="Redden C.L."/>
            <person name="Xu Y."/>
            <person name="Minogue T.D."/>
            <person name="Chain P.S."/>
        </authorList>
    </citation>
    <scope>NUCLEOTIDE SEQUENCE [LARGE SCALE GENOMIC DNA]</scope>
    <source>
        <strain evidence="2 4">ATCC BAA-463</strain>
        <plasmid evidence="2 4">pBIL</plasmid>
    </source>
</reference>
<gene>
    <name evidence="3" type="ORF">GGD69_006117</name>
    <name evidence="2" type="ORF">OI25_7998</name>
</gene>
<dbReference type="EMBL" id="JACIIK010000011">
    <property type="protein sequence ID" value="MBB6205223.1"/>
    <property type="molecule type" value="Genomic_DNA"/>
</dbReference>
<protein>
    <recommendedName>
        <fullName evidence="6">KfrA N-terminal DNA-binding domain-containing protein</fullName>
    </recommendedName>
</protein>
<dbReference type="Proteomes" id="UP000518681">
    <property type="component" value="Unassembled WGS sequence"/>
</dbReference>
<dbReference type="RefSeq" id="WP_028199960.1">
    <property type="nucleotide sequence ID" value="NZ_CADFGE010000021.1"/>
</dbReference>
<evidence type="ECO:0000313" key="3">
    <source>
        <dbReference type="EMBL" id="MBB6205223.1"/>
    </source>
</evidence>
<evidence type="ECO:0000313" key="5">
    <source>
        <dbReference type="Proteomes" id="UP000518681"/>
    </source>
</evidence>
<name>A0AAW3V3Q1_9BURK</name>
<dbReference type="EMBL" id="CP010024">
    <property type="protein sequence ID" value="AJZ56064.1"/>
    <property type="molecule type" value="Genomic_DNA"/>
</dbReference>
<keyword evidence="2" id="KW-0614">Plasmid</keyword>
<feature type="coiled-coil region" evidence="1">
    <location>
        <begin position="152"/>
        <end position="193"/>
    </location>
</feature>
<evidence type="ECO:0000313" key="2">
    <source>
        <dbReference type="EMBL" id="AJZ56064.1"/>
    </source>
</evidence>
<evidence type="ECO:0000313" key="4">
    <source>
        <dbReference type="Proteomes" id="UP000032614"/>
    </source>
</evidence>
<organism evidence="3 5">
    <name type="scientific">Paraburkholderia fungorum</name>
    <dbReference type="NCBI Taxonomy" id="134537"/>
    <lineage>
        <taxon>Bacteria</taxon>
        <taxon>Pseudomonadati</taxon>
        <taxon>Pseudomonadota</taxon>
        <taxon>Betaproteobacteria</taxon>
        <taxon>Burkholderiales</taxon>
        <taxon>Burkholderiaceae</taxon>
        <taxon>Paraburkholderia</taxon>
    </lineage>
</organism>
<evidence type="ECO:0000256" key="1">
    <source>
        <dbReference type="SAM" id="Coils"/>
    </source>
</evidence>
<reference evidence="3 5" key="2">
    <citation type="submission" date="2020-08" db="EMBL/GenBank/DDBJ databases">
        <title>Genomic Encyclopedia of Type Strains, Phase IV (KMG-V): Genome sequencing to study the core and pangenomes of soil and plant-associated prokaryotes.</title>
        <authorList>
            <person name="Whitman W."/>
        </authorList>
    </citation>
    <scope>NUCLEOTIDE SEQUENCE [LARGE SCALE GENOMIC DNA]</scope>
    <source>
        <strain evidence="3 5">SEMIA 4013</strain>
    </source>
</reference>
<dbReference type="Proteomes" id="UP000032614">
    <property type="component" value="Plasmid pBIL"/>
</dbReference>
<accession>A0AAW3V3Q1</accession>
<dbReference type="AlphaFoldDB" id="A0AAW3V3Q1"/>